<name>A0AAN8D167_CHAGU</name>
<sequence length="78" mass="8907">MESLKEGRPLRLETPGWSPWRRAALSDWRHPDGVPEGGTPSQTGDTRMESLEEGRPLSLETPGWSPWRRDALSDWTYS</sequence>
<feature type="region of interest" description="Disordered" evidence="1">
    <location>
        <begin position="27"/>
        <end position="78"/>
    </location>
</feature>
<proteinExistence type="predicted"/>
<evidence type="ECO:0000313" key="2">
    <source>
        <dbReference type="EMBL" id="KAK5911700.1"/>
    </source>
</evidence>
<feature type="compositionally biased region" description="Basic and acidic residues" evidence="1">
    <location>
        <begin position="46"/>
        <end position="55"/>
    </location>
</feature>
<accession>A0AAN8D167</accession>
<dbReference type="EMBL" id="JAURVH010001528">
    <property type="protein sequence ID" value="KAK5911700.1"/>
    <property type="molecule type" value="Genomic_DNA"/>
</dbReference>
<evidence type="ECO:0000313" key="3">
    <source>
        <dbReference type="Proteomes" id="UP001331515"/>
    </source>
</evidence>
<dbReference type="Proteomes" id="UP001331515">
    <property type="component" value="Unassembled WGS sequence"/>
</dbReference>
<gene>
    <name evidence="2" type="ORF">CgunFtcFv8_005852</name>
</gene>
<keyword evidence="3" id="KW-1185">Reference proteome</keyword>
<organism evidence="2 3">
    <name type="scientific">Champsocephalus gunnari</name>
    <name type="common">Mackerel icefish</name>
    <dbReference type="NCBI Taxonomy" id="52237"/>
    <lineage>
        <taxon>Eukaryota</taxon>
        <taxon>Metazoa</taxon>
        <taxon>Chordata</taxon>
        <taxon>Craniata</taxon>
        <taxon>Vertebrata</taxon>
        <taxon>Euteleostomi</taxon>
        <taxon>Actinopterygii</taxon>
        <taxon>Neopterygii</taxon>
        <taxon>Teleostei</taxon>
        <taxon>Neoteleostei</taxon>
        <taxon>Acanthomorphata</taxon>
        <taxon>Eupercaria</taxon>
        <taxon>Perciformes</taxon>
        <taxon>Notothenioidei</taxon>
        <taxon>Channichthyidae</taxon>
        <taxon>Champsocephalus</taxon>
    </lineage>
</organism>
<protein>
    <submittedName>
        <fullName evidence="2">Uncharacterized protein</fullName>
    </submittedName>
</protein>
<dbReference type="AlphaFoldDB" id="A0AAN8D167"/>
<comment type="caution">
    <text evidence="2">The sequence shown here is derived from an EMBL/GenBank/DDBJ whole genome shotgun (WGS) entry which is preliminary data.</text>
</comment>
<reference evidence="2 3" key="1">
    <citation type="journal article" date="2023" name="Mol. Biol. Evol.">
        <title>Genomics of Secondarily Temperate Adaptation in the Only Non-Antarctic Icefish.</title>
        <authorList>
            <person name="Rivera-Colon A.G."/>
            <person name="Rayamajhi N."/>
            <person name="Minhas B.F."/>
            <person name="Madrigal G."/>
            <person name="Bilyk K.T."/>
            <person name="Yoon V."/>
            <person name="Hune M."/>
            <person name="Gregory S."/>
            <person name="Cheng C.H.C."/>
            <person name="Catchen J.M."/>
        </authorList>
    </citation>
    <scope>NUCLEOTIDE SEQUENCE [LARGE SCALE GENOMIC DNA]</scope>
    <source>
        <tissue evidence="2">White muscle</tissue>
    </source>
</reference>
<evidence type="ECO:0000256" key="1">
    <source>
        <dbReference type="SAM" id="MobiDB-lite"/>
    </source>
</evidence>